<protein>
    <submittedName>
        <fullName evidence="1">Uncharacterized protein</fullName>
    </submittedName>
</protein>
<dbReference type="EMBL" id="JARKIK010000008">
    <property type="protein sequence ID" value="KAK8749986.1"/>
    <property type="molecule type" value="Genomic_DNA"/>
</dbReference>
<gene>
    <name evidence="1" type="ORF">OTU49_015168</name>
</gene>
<dbReference type="AlphaFoldDB" id="A0AAW0YDW9"/>
<comment type="caution">
    <text evidence="1">The sequence shown here is derived from an EMBL/GenBank/DDBJ whole genome shotgun (WGS) entry which is preliminary data.</text>
</comment>
<organism evidence="1 2">
    <name type="scientific">Cherax quadricarinatus</name>
    <name type="common">Australian red claw crayfish</name>
    <dbReference type="NCBI Taxonomy" id="27406"/>
    <lineage>
        <taxon>Eukaryota</taxon>
        <taxon>Metazoa</taxon>
        <taxon>Ecdysozoa</taxon>
        <taxon>Arthropoda</taxon>
        <taxon>Crustacea</taxon>
        <taxon>Multicrustacea</taxon>
        <taxon>Malacostraca</taxon>
        <taxon>Eumalacostraca</taxon>
        <taxon>Eucarida</taxon>
        <taxon>Decapoda</taxon>
        <taxon>Pleocyemata</taxon>
        <taxon>Astacidea</taxon>
        <taxon>Parastacoidea</taxon>
        <taxon>Parastacidae</taxon>
        <taxon>Cherax</taxon>
    </lineage>
</organism>
<evidence type="ECO:0000313" key="1">
    <source>
        <dbReference type="EMBL" id="KAK8749986.1"/>
    </source>
</evidence>
<feature type="non-terminal residue" evidence="1">
    <location>
        <position position="1"/>
    </location>
</feature>
<reference evidence="1 2" key="1">
    <citation type="journal article" date="2024" name="BMC Genomics">
        <title>Genome assembly of redclaw crayfish (Cherax quadricarinatus) provides insights into its immune adaptation and hypoxia tolerance.</title>
        <authorList>
            <person name="Liu Z."/>
            <person name="Zheng J."/>
            <person name="Li H."/>
            <person name="Fang K."/>
            <person name="Wang S."/>
            <person name="He J."/>
            <person name="Zhou D."/>
            <person name="Weng S."/>
            <person name="Chi M."/>
            <person name="Gu Z."/>
            <person name="He J."/>
            <person name="Li F."/>
            <person name="Wang M."/>
        </authorList>
    </citation>
    <scope>NUCLEOTIDE SEQUENCE [LARGE SCALE GENOMIC DNA]</scope>
    <source>
        <strain evidence="1">ZL_2023a</strain>
    </source>
</reference>
<keyword evidence="2" id="KW-1185">Reference proteome</keyword>
<dbReference type="Proteomes" id="UP001445076">
    <property type="component" value="Unassembled WGS sequence"/>
</dbReference>
<accession>A0AAW0YDW9</accession>
<proteinExistence type="predicted"/>
<sequence length="160" mass="17764">PSILRAKSKAPYLIIHMETDSADEVNEKGWLPYGYFMIPQKSPTKYVITANSPVDTSTKEKIAKYLKSQFGSMGDEESVSSSNNDLDSHSITEDNFRSNMGRIRRYGVTKLAWADLHHAEPMSGSSLASGVLLRPNNLLLMEIDPQEPSGHSCDNPAYEV</sequence>
<evidence type="ECO:0000313" key="2">
    <source>
        <dbReference type="Proteomes" id="UP001445076"/>
    </source>
</evidence>
<name>A0AAW0YDW9_CHEQU</name>